<sequence length="366" mass="38851">MAQVDGSFAERRRIFSSVLSAGLSAVVLAGCTSIDADGQSPTSAPTPVSAQRMVSLLENLLPEGKFSSQQGKGLGDKSGPPPSAQLVFDRGGRAAKVTVILNKYPVPVPEQVMRCPDTAYHPYSQCTETQLPGGAVLVRDQSPKNEDDPSGARLFSTLLAYKDGGHVYVSEVGDPGDKTAAGDTPLPLTLKQISDIATSSAWKPVLSSIPAPPSGARTESAPRMTGEQISRTIEHLLPADLHASRRGGSEGFGHIVVDDSRGKSLVTSNVQRWKPDDSGMTELFKKAATLPDGTRIRINKRAAPRGGKGAVEWSVDALRKNGLRVVISAVNARAYGLPPDRSEPALDIRQLKQMALDPVWQRSSGS</sequence>
<evidence type="ECO:0000313" key="2">
    <source>
        <dbReference type="Proteomes" id="UP000249616"/>
    </source>
</evidence>
<organism evidence="1 2">
    <name type="scientific">Streptomyces cadmiisoli</name>
    <dbReference type="NCBI Taxonomy" id="2184053"/>
    <lineage>
        <taxon>Bacteria</taxon>
        <taxon>Bacillati</taxon>
        <taxon>Actinomycetota</taxon>
        <taxon>Actinomycetes</taxon>
        <taxon>Kitasatosporales</taxon>
        <taxon>Streptomycetaceae</taxon>
        <taxon>Streptomyces</taxon>
        <taxon>Streptomyces aurantiacus group</taxon>
    </lineage>
</organism>
<protein>
    <submittedName>
        <fullName evidence="1">Uncharacterized protein</fullName>
    </submittedName>
</protein>
<dbReference type="RefSeq" id="WP_112441844.1">
    <property type="nucleotide sequence ID" value="NZ_CP030073.1"/>
</dbReference>
<gene>
    <name evidence="1" type="ORF">DN051_39775</name>
</gene>
<accession>A0A2Z4JAN6</accession>
<dbReference type="EMBL" id="CP030073">
    <property type="protein sequence ID" value="AWW41997.1"/>
    <property type="molecule type" value="Genomic_DNA"/>
</dbReference>
<keyword evidence="2" id="KW-1185">Reference proteome</keyword>
<name>A0A2Z4JAN6_9ACTN</name>
<dbReference type="AlphaFoldDB" id="A0A2Z4JAN6"/>
<proteinExistence type="predicted"/>
<dbReference type="Proteomes" id="UP000249616">
    <property type="component" value="Chromosome"/>
</dbReference>
<evidence type="ECO:0000313" key="1">
    <source>
        <dbReference type="EMBL" id="AWW41997.1"/>
    </source>
</evidence>
<reference evidence="1 2" key="1">
    <citation type="journal article" date="2019" name="Int. J. Syst. Evol. Microbiol.">
        <title>Streptomyces cadmiisoli sp. nov., a novel actinomycete isolated from cadmium-contaminated soil.</title>
        <authorList>
            <person name="Li K."/>
            <person name="Tang X."/>
            <person name="Zhao J."/>
            <person name="Guo Y."/>
            <person name="Tang Y."/>
            <person name="Gao J."/>
        </authorList>
    </citation>
    <scope>NUCLEOTIDE SEQUENCE [LARGE SCALE GENOMIC DNA]</scope>
    <source>
        <strain evidence="1 2">ZFG47</strain>
    </source>
</reference>
<dbReference type="KEGG" id="scad:DN051_39775"/>